<proteinExistence type="predicted"/>
<sequence length="635" mass="69705">MRNTVAFALSIFLFIPAILSAQTLNRVDSVKVDQANIWGVLAEANEHMGLTVSRGNIIYFQYINEAMQRVGDPVAVISENDGLPKIVDHKTVFWKGAYYVSFSSAGDKQLYLVKLNAQGQRVGDIVTVWDQDTRPSNEPGKPTNDMILITTPDVLYVGHFQPANQHYIHGFDADINRVSDPFLTDGSLPHNNVGGGLYVNEKIHLFTGSMFGGESDLIVTEWDKDFQPAAQEPRTLIDSENGNANWFATGVAHDEQTGYWYVGYQHLYEGEVLDEEHVDLAVFDRCFNLIYREHVTAQRNFRPHLLIKGNYLYMTYDQAGGGVFMHKYDLLEEGFGSTECGDDGKGGGQNDVPIQLDNNSFAESAEEGTAVGKFFIEGATEDITYTLVAGEGDTHNSMFSISADELLTAAVFNYEDLHELSIRVKATAGDQSAEKQFDIIVENVIEHSLSITGTLAFASTEVGESSSLSITLTHTGEDDGLEISNITVPDGFSVNKTSATLNVEEEVTIEVTFSPTEAKTYSGNLEITSSAGSQQLAVSGTGEMVLGLETEPEWARTLELYPQPATEMVNLKLGANNGAYIQEVRLLNALGEPLVQQAINNQKATSLNMAEQPSGVYVVWISTNLGLIKKRLLKQ</sequence>
<dbReference type="InterPro" id="IPR031549">
    <property type="entry name" value="ASH"/>
</dbReference>
<evidence type="ECO:0000259" key="4">
    <source>
        <dbReference type="Pfam" id="PF15780"/>
    </source>
</evidence>
<dbReference type="CDD" id="cd11304">
    <property type="entry name" value="Cadherin_repeat"/>
    <property type="match status" value="1"/>
</dbReference>
<keyword evidence="2" id="KW-0963">Cytoplasm</keyword>
<gene>
    <name evidence="6" type="ORF">GCM10011340_26370</name>
</gene>
<evidence type="ECO:0000259" key="5">
    <source>
        <dbReference type="Pfam" id="PF18962"/>
    </source>
</evidence>
<name>A0ABQ3I9Q9_9BACT</name>
<evidence type="ECO:0000256" key="1">
    <source>
        <dbReference type="ARBA" id="ARBA00004496"/>
    </source>
</evidence>
<dbReference type="Gene3D" id="2.60.40.60">
    <property type="entry name" value="Cadherins"/>
    <property type="match status" value="1"/>
</dbReference>
<dbReference type="InterPro" id="IPR026444">
    <property type="entry name" value="Secre_tail"/>
</dbReference>
<protein>
    <recommendedName>
        <fullName evidence="8">Cadherin domain-containing protein</fullName>
    </recommendedName>
</protein>
<evidence type="ECO:0008006" key="8">
    <source>
        <dbReference type="Google" id="ProtNLM"/>
    </source>
</evidence>
<feature type="signal peptide" evidence="3">
    <location>
        <begin position="1"/>
        <end position="21"/>
    </location>
</feature>
<evidence type="ECO:0000313" key="7">
    <source>
        <dbReference type="Proteomes" id="UP000658258"/>
    </source>
</evidence>
<comment type="caution">
    <text evidence="6">The sequence shown here is derived from an EMBL/GenBank/DDBJ whole genome shotgun (WGS) entry which is preliminary data.</text>
</comment>
<dbReference type="RefSeq" id="WP_189630723.1">
    <property type="nucleotide sequence ID" value="NZ_BNAG01000003.1"/>
</dbReference>
<keyword evidence="7" id="KW-1185">Reference proteome</keyword>
<accession>A0ABQ3I9Q9</accession>
<dbReference type="Pfam" id="PF18962">
    <property type="entry name" value="Por_Secre_tail"/>
    <property type="match status" value="1"/>
</dbReference>
<dbReference type="Gene3D" id="2.60.40.10">
    <property type="entry name" value="Immunoglobulins"/>
    <property type="match status" value="1"/>
</dbReference>
<dbReference type="NCBIfam" id="TIGR04183">
    <property type="entry name" value="Por_Secre_tail"/>
    <property type="match status" value="1"/>
</dbReference>
<evidence type="ECO:0000256" key="3">
    <source>
        <dbReference type="SAM" id="SignalP"/>
    </source>
</evidence>
<organism evidence="6 7">
    <name type="scientific">Roseivirga thermotolerans</name>
    <dbReference type="NCBI Taxonomy" id="1758176"/>
    <lineage>
        <taxon>Bacteria</taxon>
        <taxon>Pseudomonadati</taxon>
        <taxon>Bacteroidota</taxon>
        <taxon>Cytophagia</taxon>
        <taxon>Cytophagales</taxon>
        <taxon>Roseivirgaceae</taxon>
        <taxon>Roseivirga</taxon>
    </lineage>
</organism>
<keyword evidence="3" id="KW-0732">Signal</keyword>
<dbReference type="Proteomes" id="UP000658258">
    <property type="component" value="Unassembled WGS sequence"/>
</dbReference>
<dbReference type="EMBL" id="BNAG01000003">
    <property type="protein sequence ID" value="GHE69178.1"/>
    <property type="molecule type" value="Genomic_DNA"/>
</dbReference>
<feature type="domain" description="Secretion system C-terminal sorting" evidence="5">
    <location>
        <begin position="560"/>
        <end position="629"/>
    </location>
</feature>
<feature type="chain" id="PRO_5045832683" description="Cadherin domain-containing protein" evidence="3">
    <location>
        <begin position="22"/>
        <end position="635"/>
    </location>
</feature>
<evidence type="ECO:0000313" key="6">
    <source>
        <dbReference type="EMBL" id="GHE69178.1"/>
    </source>
</evidence>
<evidence type="ECO:0000256" key="2">
    <source>
        <dbReference type="ARBA" id="ARBA00022490"/>
    </source>
</evidence>
<feature type="domain" description="Abnormal spindle-like microcephaly-associated protein ASH" evidence="4">
    <location>
        <begin position="450"/>
        <end position="532"/>
    </location>
</feature>
<comment type="subcellular location">
    <subcellularLocation>
        <location evidence="1">Cytoplasm</location>
    </subcellularLocation>
</comment>
<dbReference type="Pfam" id="PF15780">
    <property type="entry name" value="ASH"/>
    <property type="match status" value="1"/>
</dbReference>
<dbReference type="InterPro" id="IPR013783">
    <property type="entry name" value="Ig-like_fold"/>
</dbReference>
<reference evidence="7" key="1">
    <citation type="journal article" date="2019" name="Int. J. Syst. Evol. Microbiol.">
        <title>The Global Catalogue of Microorganisms (GCM) 10K type strain sequencing project: providing services to taxonomists for standard genome sequencing and annotation.</title>
        <authorList>
            <consortium name="The Broad Institute Genomics Platform"/>
            <consortium name="The Broad Institute Genome Sequencing Center for Infectious Disease"/>
            <person name="Wu L."/>
            <person name="Ma J."/>
        </authorList>
    </citation>
    <scope>NUCLEOTIDE SEQUENCE [LARGE SCALE GENOMIC DNA]</scope>
    <source>
        <strain evidence="7">CGMCC 1.15111</strain>
    </source>
</reference>